<evidence type="ECO:0000313" key="11">
    <source>
        <dbReference type="Proteomes" id="UP000808914"/>
    </source>
</evidence>
<dbReference type="NCBIfam" id="TIGR00379">
    <property type="entry name" value="cobB"/>
    <property type="match status" value="1"/>
</dbReference>
<dbReference type="InterPro" id="IPR002586">
    <property type="entry name" value="CobQ/CobB/MinD/ParA_Nub-bd_dom"/>
</dbReference>
<feature type="active site" description="Nucleophile" evidence="7">
    <location>
        <position position="334"/>
    </location>
</feature>
<evidence type="ECO:0000256" key="7">
    <source>
        <dbReference type="HAMAP-Rule" id="MF_00027"/>
    </source>
</evidence>
<dbReference type="EMBL" id="JAFBER010000006">
    <property type="protein sequence ID" value="MBM7645177.1"/>
    <property type="molecule type" value="Genomic_DNA"/>
</dbReference>
<dbReference type="RefSeq" id="WP_205003105.1">
    <property type="nucleotide sequence ID" value="NZ_JAFBER010000006.1"/>
</dbReference>
<comment type="domain">
    <text evidence="7">Comprises of two domains. The C-terminal domain contains the binding site for glutamine and catalyzes the hydrolysis of this substrate to glutamate and ammonia. The N-terminal domain is anticipated to bind ATP and cobyrinate and catalyzes the ultimate synthesis of the diamide product. The ammonia produced via the glutaminase domain is probably translocated to the adjacent domain via a molecular tunnel, where it reacts with an activated intermediate.</text>
</comment>
<dbReference type="CDD" id="cd03130">
    <property type="entry name" value="GATase1_CobB"/>
    <property type="match status" value="1"/>
</dbReference>
<dbReference type="PROSITE" id="PS51274">
    <property type="entry name" value="GATASE_COBBQ"/>
    <property type="match status" value="1"/>
</dbReference>
<feature type="domain" description="CobB/CobQ-like glutamine amidotransferase" evidence="9">
    <location>
        <begin position="251"/>
        <end position="441"/>
    </location>
</feature>
<keyword evidence="5 7" id="KW-0460">Magnesium</keyword>
<evidence type="ECO:0000313" key="10">
    <source>
        <dbReference type="EMBL" id="MBM7645177.1"/>
    </source>
</evidence>
<evidence type="ECO:0000256" key="5">
    <source>
        <dbReference type="ARBA" id="ARBA00022842"/>
    </source>
</evidence>
<dbReference type="Pfam" id="PF07685">
    <property type="entry name" value="GATase_3"/>
    <property type="match status" value="1"/>
</dbReference>
<dbReference type="SUPFAM" id="SSF52540">
    <property type="entry name" value="P-loop containing nucleoside triphosphate hydrolases"/>
    <property type="match status" value="1"/>
</dbReference>
<evidence type="ECO:0000259" key="9">
    <source>
        <dbReference type="Pfam" id="PF07685"/>
    </source>
</evidence>
<evidence type="ECO:0000256" key="6">
    <source>
        <dbReference type="ARBA" id="ARBA00022962"/>
    </source>
</evidence>
<keyword evidence="7" id="KW-0169">Cobalamin biosynthesis</keyword>
<feature type="site" description="Increases nucleophilicity of active site Cys" evidence="7">
    <location>
        <position position="435"/>
    </location>
</feature>
<accession>A0ABS2PYR3</accession>
<comment type="similarity">
    <text evidence="7">Belongs to the CobB/CbiA family.</text>
</comment>
<dbReference type="InterPro" id="IPR027417">
    <property type="entry name" value="P-loop_NTPase"/>
</dbReference>
<evidence type="ECO:0000256" key="2">
    <source>
        <dbReference type="ARBA" id="ARBA00022598"/>
    </source>
</evidence>
<gene>
    <name evidence="7" type="primary">cbiA</name>
    <name evidence="10" type="ORF">JOD45_001388</name>
</gene>
<comment type="catalytic activity">
    <reaction evidence="7">
        <text>cob(II)yrinate + 2 L-glutamine + 2 ATP + 2 H2O = cob(II)yrinate a,c diamide + 2 L-glutamate + 2 ADP + 2 phosphate + 2 H(+)</text>
        <dbReference type="Rhea" id="RHEA:26289"/>
        <dbReference type="ChEBI" id="CHEBI:15377"/>
        <dbReference type="ChEBI" id="CHEBI:15378"/>
        <dbReference type="ChEBI" id="CHEBI:29985"/>
        <dbReference type="ChEBI" id="CHEBI:30616"/>
        <dbReference type="ChEBI" id="CHEBI:43474"/>
        <dbReference type="ChEBI" id="CHEBI:58359"/>
        <dbReference type="ChEBI" id="CHEBI:58537"/>
        <dbReference type="ChEBI" id="CHEBI:58894"/>
        <dbReference type="ChEBI" id="CHEBI:456216"/>
        <dbReference type="EC" id="6.3.5.11"/>
    </reaction>
</comment>
<dbReference type="GO" id="GO:0043802">
    <property type="term" value="F:hydrogenobyrinic acid a,c-diamide synthase (glutamine-hydrolysing) activity"/>
    <property type="evidence" value="ECO:0007669"/>
    <property type="project" value="UniProtKB-EC"/>
</dbReference>
<comment type="miscellaneous">
    <text evidence="7">The a and c carboxylates of cobyrinate are activated for nucleophilic attack via formation of a phosphorylated intermediate by ATP. CbiA catalyzes first the amidation of the c-carboxylate, and then that of the a-carboxylate.</text>
</comment>
<name>A0ABS2PYR3_9BACL</name>
<proteinExistence type="inferred from homology"/>
<dbReference type="EC" id="6.3.5.11" evidence="7"/>
<comment type="function">
    <text evidence="7">Catalyzes the ATP-dependent amidation of the two carboxylate groups at positions a and c of cobyrinate, using either L-glutamine or ammonia as the nitrogen source.</text>
</comment>
<dbReference type="NCBIfam" id="NF002204">
    <property type="entry name" value="PRK01077.1"/>
    <property type="match status" value="1"/>
</dbReference>
<dbReference type="PANTHER" id="PTHR43873:SF1">
    <property type="entry name" value="COBYRINATE A,C-DIAMIDE SYNTHASE"/>
    <property type="match status" value="1"/>
</dbReference>
<evidence type="ECO:0000259" key="8">
    <source>
        <dbReference type="Pfam" id="PF01656"/>
    </source>
</evidence>
<dbReference type="InterPro" id="IPR011698">
    <property type="entry name" value="GATase_3"/>
</dbReference>
<dbReference type="Gene3D" id="3.40.50.880">
    <property type="match status" value="1"/>
</dbReference>
<dbReference type="Pfam" id="PF01656">
    <property type="entry name" value="CbiA"/>
    <property type="match status" value="1"/>
</dbReference>
<dbReference type="InterPro" id="IPR029062">
    <property type="entry name" value="Class_I_gatase-like"/>
</dbReference>
<comment type="caution">
    <text evidence="10">The sequence shown here is derived from an EMBL/GenBank/DDBJ whole genome shotgun (WGS) entry which is preliminary data.</text>
</comment>
<evidence type="ECO:0000256" key="3">
    <source>
        <dbReference type="ARBA" id="ARBA00022741"/>
    </source>
</evidence>
<dbReference type="PANTHER" id="PTHR43873">
    <property type="entry name" value="COBYRINATE A,C-DIAMIDE SYNTHASE"/>
    <property type="match status" value="1"/>
</dbReference>
<dbReference type="GO" id="GO:0042242">
    <property type="term" value="F:cobyrinic acid a,c-diamide synthase activity"/>
    <property type="evidence" value="ECO:0007669"/>
    <property type="project" value="UniProtKB-EC"/>
</dbReference>
<keyword evidence="11" id="KW-1185">Reference proteome</keyword>
<comment type="cofactor">
    <cofactor evidence="1 7">
        <name>Mg(2+)</name>
        <dbReference type="ChEBI" id="CHEBI:18420"/>
    </cofactor>
</comment>
<dbReference type="SUPFAM" id="SSF52317">
    <property type="entry name" value="Class I glutamine amidotransferase-like"/>
    <property type="match status" value="1"/>
</dbReference>
<evidence type="ECO:0000256" key="1">
    <source>
        <dbReference type="ARBA" id="ARBA00001946"/>
    </source>
</evidence>
<dbReference type="Gene3D" id="3.40.50.300">
    <property type="entry name" value="P-loop containing nucleotide triphosphate hydrolases"/>
    <property type="match status" value="2"/>
</dbReference>
<keyword evidence="4 7" id="KW-0067">ATP-binding</keyword>
<comment type="pathway">
    <text evidence="7">Cofactor biosynthesis; adenosylcobalamin biosynthesis; cob(II)yrinate a,c-diamide from sirohydrochlorin (anaerobic route): step 10/10.</text>
</comment>
<organism evidence="10 11">
    <name type="scientific">Scopulibacillus daqui</name>
    <dbReference type="NCBI Taxonomy" id="1469162"/>
    <lineage>
        <taxon>Bacteria</taxon>
        <taxon>Bacillati</taxon>
        <taxon>Bacillota</taxon>
        <taxon>Bacilli</taxon>
        <taxon>Bacillales</taxon>
        <taxon>Sporolactobacillaceae</taxon>
        <taxon>Scopulibacillus</taxon>
    </lineage>
</organism>
<keyword evidence="3 7" id="KW-0547">Nucleotide-binding</keyword>
<dbReference type="CDD" id="cd05388">
    <property type="entry name" value="CobB_N"/>
    <property type="match status" value="1"/>
</dbReference>
<keyword evidence="6 7" id="KW-0315">Glutamine amidotransferase</keyword>
<reference evidence="10 11" key="1">
    <citation type="submission" date="2021-01" db="EMBL/GenBank/DDBJ databases">
        <title>Genomic Encyclopedia of Type Strains, Phase IV (KMG-IV): sequencing the most valuable type-strain genomes for metagenomic binning, comparative biology and taxonomic classification.</title>
        <authorList>
            <person name="Goeker M."/>
        </authorList>
    </citation>
    <scope>NUCLEOTIDE SEQUENCE [LARGE SCALE GENOMIC DNA]</scope>
    <source>
        <strain evidence="10 11">DSM 28236</strain>
    </source>
</reference>
<dbReference type="InterPro" id="IPR004484">
    <property type="entry name" value="CbiA/CobB_synth"/>
</dbReference>
<keyword evidence="2 7" id="KW-0436">Ligase</keyword>
<dbReference type="Proteomes" id="UP000808914">
    <property type="component" value="Unassembled WGS sequence"/>
</dbReference>
<protein>
    <recommendedName>
        <fullName evidence="7">Cobyrinate a,c-diamide synthase</fullName>
        <ecNumber evidence="7">6.3.5.11</ecNumber>
    </recommendedName>
    <alternativeName>
        <fullName evidence="7">Cobyrinic acid a,c-diamide synthetase</fullName>
    </alternativeName>
</protein>
<evidence type="ECO:0000256" key="4">
    <source>
        <dbReference type="ARBA" id="ARBA00022840"/>
    </source>
</evidence>
<sequence>MQPRLVIAGTGSGVGKTTITIGIMAALKKRGMRIQGFKCGPDYIDPSYHTAVTDRDSRNLDSWMVEKELVKEIFVHGSIGADLSVIEGVMGLYDGRSPENNDGSTAEISALLKAPVILIVDISAVARSVAAIVKGFQALDTNVNIAGVILNYAGSPGHAKLAKTAIEQACGIPVFGYLLKHDCPEIPERHLGLIPAIGRGELDRFFDQLGQIIEEKINLEKLIALAHNTSPVQSEEKLFSDKKIKPPKKVRIAVAKDAAFNFYYQENLELLEQEGAEIIFFSPLSGETLPEAADGLYLGGGFPEEFAAELSEHIHLRAELRKKIEGGLPALCECGGFMFLSKSITTTSGETYPMAGVIPGKVRMQKHLSALGYRDVMALKPTILLDSGEKARGHEFHYSAFFPDDDIPYVYEVKGLGGAKKEGYYLPNLVSGYTHLHFASNPNIAKRWVQACAAFSRLNKG</sequence>
<dbReference type="HAMAP" id="MF_00027">
    <property type="entry name" value="CobB_CbiA"/>
    <property type="match status" value="1"/>
</dbReference>
<feature type="domain" description="CobQ/CobB/MinD/ParA nucleotide binding" evidence="8">
    <location>
        <begin position="5"/>
        <end position="191"/>
    </location>
</feature>